<sequence length="274" mass="28976">MMHAATNDPAPVVFITGASAGFGAAIARRFAGLGARLVLAARRYERLEALAAELMGGAGASRESRDGARPRAAAVHLVRLDVRDRAAVDRAIAELPAELSEVSVLVNNAGGAIGLSPAHTADPDDWEQMVDTNIKGLLHCTRALLPGMVARDRGHVINIGSVAAETPYPGSNVYGACKAFVAQFSLNLRADLLGSRVRVTDIEPGLAETEFSVVRFKGDRDKAAAVYQGVKPLSAEDVAEAVVWCATLPEHVNVNRLELMPVMQAFAGFAVKRS</sequence>
<evidence type="ECO:0000256" key="1">
    <source>
        <dbReference type="ARBA" id="ARBA00006484"/>
    </source>
</evidence>
<dbReference type="Pfam" id="PF00106">
    <property type="entry name" value="adh_short"/>
    <property type="match status" value="1"/>
</dbReference>
<evidence type="ECO:0000313" key="4">
    <source>
        <dbReference type="EMBL" id="MDC0682147.1"/>
    </source>
</evidence>
<dbReference type="Gene3D" id="3.40.50.720">
    <property type="entry name" value="NAD(P)-binding Rossmann-like Domain"/>
    <property type="match status" value="1"/>
</dbReference>
<proteinExistence type="inferred from homology"/>
<evidence type="ECO:0000256" key="2">
    <source>
        <dbReference type="ARBA" id="ARBA00023002"/>
    </source>
</evidence>
<dbReference type="Proteomes" id="UP001217485">
    <property type="component" value="Unassembled WGS sequence"/>
</dbReference>
<dbReference type="PRINTS" id="PR00081">
    <property type="entry name" value="GDHRDH"/>
</dbReference>
<comment type="similarity">
    <text evidence="1 3">Belongs to the short-chain dehydrogenases/reductases (SDR) family.</text>
</comment>
<dbReference type="InterPro" id="IPR002347">
    <property type="entry name" value="SDR_fam"/>
</dbReference>
<dbReference type="InterPro" id="IPR036291">
    <property type="entry name" value="NAD(P)-bd_dom_sf"/>
</dbReference>
<evidence type="ECO:0000313" key="5">
    <source>
        <dbReference type="Proteomes" id="UP001217485"/>
    </source>
</evidence>
<dbReference type="EMBL" id="JAQNDK010000003">
    <property type="protein sequence ID" value="MDC0682147.1"/>
    <property type="molecule type" value="Genomic_DNA"/>
</dbReference>
<dbReference type="PANTHER" id="PTHR42901:SF1">
    <property type="entry name" value="ALCOHOL DEHYDROGENASE"/>
    <property type="match status" value="1"/>
</dbReference>
<organism evidence="4 5">
    <name type="scientific">Sorangium atrum</name>
    <dbReference type="NCBI Taxonomy" id="2995308"/>
    <lineage>
        <taxon>Bacteria</taxon>
        <taxon>Pseudomonadati</taxon>
        <taxon>Myxococcota</taxon>
        <taxon>Polyangia</taxon>
        <taxon>Polyangiales</taxon>
        <taxon>Polyangiaceae</taxon>
        <taxon>Sorangium</taxon>
    </lineage>
</organism>
<dbReference type="RefSeq" id="WP_272100042.1">
    <property type="nucleotide sequence ID" value="NZ_JAQNDK010000003.1"/>
</dbReference>
<name>A0ABT5CAJ0_9BACT</name>
<reference evidence="4 5" key="1">
    <citation type="submission" date="2023-01" db="EMBL/GenBank/DDBJ databases">
        <title>Minimal conservation of predation-associated metabolite biosynthetic gene clusters underscores biosynthetic potential of Myxococcota including descriptions for ten novel species: Archangium lansinium sp. nov., Myxococcus landrumus sp. nov., Nannocystis bai.</title>
        <authorList>
            <person name="Ahearne A."/>
            <person name="Stevens C."/>
            <person name="Dowd S."/>
        </authorList>
    </citation>
    <scope>NUCLEOTIDE SEQUENCE [LARGE SCALE GENOMIC DNA]</scope>
    <source>
        <strain evidence="4 5">WIWO2</strain>
    </source>
</reference>
<comment type="caution">
    <text evidence="4">The sequence shown here is derived from an EMBL/GenBank/DDBJ whole genome shotgun (WGS) entry which is preliminary data.</text>
</comment>
<dbReference type="SUPFAM" id="SSF51735">
    <property type="entry name" value="NAD(P)-binding Rossmann-fold domains"/>
    <property type="match status" value="1"/>
</dbReference>
<keyword evidence="2" id="KW-0560">Oxidoreductase</keyword>
<dbReference type="PRINTS" id="PR00080">
    <property type="entry name" value="SDRFAMILY"/>
</dbReference>
<evidence type="ECO:0000256" key="3">
    <source>
        <dbReference type="RuleBase" id="RU000363"/>
    </source>
</evidence>
<dbReference type="PROSITE" id="PS00061">
    <property type="entry name" value="ADH_SHORT"/>
    <property type="match status" value="1"/>
</dbReference>
<dbReference type="PANTHER" id="PTHR42901">
    <property type="entry name" value="ALCOHOL DEHYDROGENASE"/>
    <property type="match status" value="1"/>
</dbReference>
<accession>A0ABT5CAJ0</accession>
<protein>
    <submittedName>
        <fullName evidence="4">SDR family NAD(P)-dependent oxidoreductase</fullName>
    </submittedName>
</protein>
<gene>
    <name evidence="4" type="ORF">POL72_30715</name>
</gene>
<dbReference type="InterPro" id="IPR020904">
    <property type="entry name" value="Sc_DH/Rdtase_CS"/>
</dbReference>
<keyword evidence="5" id="KW-1185">Reference proteome</keyword>